<dbReference type="AlphaFoldDB" id="A0A1X0Q6Y8"/>
<comment type="caution">
    <text evidence="6">The sequence shown here is derived from an EMBL/GenBank/DDBJ whole genome shotgun (WGS) entry which is preliminary data.</text>
</comment>
<dbReference type="OrthoDB" id="428577at2759"/>
<evidence type="ECO:0000256" key="2">
    <source>
        <dbReference type="ARBA" id="ARBA00022771"/>
    </source>
</evidence>
<dbReference type="VEuPathDB" id="MicrosporidiaDB:A0H76_340"/>
<name>A0A1X0Q6Y8_9MICR</name>
<dbReference type="VEuPathDB" id="MicrosporidiaDB:HERIO_2433"/>
<evidence type="ECO:0000256" key="3">
    <source>
        <dbReference type="ARBA" id="ARBA00022833"/>
    </source>
</evidence>
<dbReference type="EMBL" id="LVKB01000276">
    <property type="protein sequence ID" value="ORD95519.1"/>
    <property type="molecule type" value="Genomic_DNA"/>
</dbReference>
<dbReference type="InterPro" id="IPR035896">
    <property type="entry name" value="AN1-like_Znf"/>
</dbReference>
<dbReference type="PANTHER" id="PTHR46728">
    <property type="entry name" value="AN1-TYPE ZINC FINGER PROTEIN 4"/>
    <property type="match status" value="1"/>
</dbReference>
<dbReference type="InterPro" id="IPR000058">
    <property type="entry name" value="Znf_AN1"/>
</dbReference>
<keyword evidence="2 4" id="KW-0863">Zinc-finger</keyword>
<proteinExistence type="predicted"/>
<accession>A0A1X0Q6Y8</accession>
<keyword evidence="1" id="KW-0479">Metal-binding</keyword>
<dbReference type="Pfam" id="PF01428">
    <property type="entry name" value="zf-AN1"/>
    <property type="match status" value="1"/>
</dbReference>
<dbReference type="InterPro" id="IPR053061">
    <property type="entry name" value="AN1-type_zinc_finger"/>
</dbReference>
<evidence type="ECO:0000256" key="4">
    <source>
        <dbReference type="PROSITE-ProRule" id="PRU00449"/>
    </source>
</evidence>
<sequence length="116" mass="13680">MRQDKIDLDESKDKIIETCSQKVISPVGLKRRLSTEAEGKNSNQRQLARKKIDERLCFFCGRRLKFFNTYNCRCGYNFCVKHRFYDQHSCSFDYKTEAKAVLKSSNPKITAKKIER</sequence>
<dbReference type="SMART" id="SM00154">
    <property type="entry name" value="ZnF_AN1"/>
    <property type="match status" value="1"/>
</dbReference>
<keyword evidence="7" id="KW-1185">Reference proteome</keyword>
<protein>
    <submittedName>
        <fullName evidence="6">ZFAN4</fullName>
    </submittedName>
</protein>
<dbReference type="Gene3D" id="4.10.1110.10">
    <property type="entry name" value="AN1-like Zinc finger"/>
    <property type="match status" value="1"/>
</dbReference>
<gene>
    <name evidence="6" type="primary">ZFAN4</name>
    <name evidence="6" type="ORF">HERIO_2433</name>
</gene>
<evidence type="ECO:0000313" key="7">
    <source>
        <dbReference type="Proteomes" id="UP000192356"/>
    </source>
</evidence>
<dbReference type="GO" id="GO:0008270">
    <property type="term" value="F:zinc ion binding"/>
    <property type="evidence" value="ECO:0007669"/>
    <property type="project" value="UniProtKB-KW"/>
</dbReference>
<dbReference type="PROSITE" id="PS51039">
    <property type="entry name" value="ZF_AN1"/>
    <property type="match status" value="1"/>
</dbReference>
<feature type="domain" description="AN1-type" evidence="5">
    <location>
        <begin position="51"/>
        <end position="98"/>
    </location>
</feature>
<evidence type="ECO:0000313" key="6">
    <source>
        <dbReference type="EMBL" id="ORD95519.1"/>
    </source>
</evidence>
<evidence type="ECO:0000256" key="1">
    <source>
        <dbReference type="ARBA" id="ARBA00022723"/>
    </source>
</evidence>
<keyword evidence="3" id="KW-0862">Zinc</keyword>
<dbReference type="SUPFAM" id="SSF118310">
    <property type="entry name" value="AN1-like Zinc finger"/>
    <property type="match status" value="1"/>
</dbReference>
<dbReference type="Proteomes" id="UP000192356">
    <property type="component" value="Unassembled WGS sequence"/>
</dbReference>
<organism evidence="6 7">
    <name type="scientific">Hepatospora eriocheir</name>
    <dbReference type="NCBI Taxonomy" id="1081669"/>
    <lineage>
        <taxon>Eukaryota</taxon>
        <taxon>Fungi</taxon>
        <taxon>Fungi incertae sedis</taxon>
        <taxon>Microsporidia</taxon>
        <taxon>Hepatosporidae</taxon>
        <taxon>Hepatospora</taxon>
    </lineage>
</organism>
<dbReference type="PANTHER" id="PTHR46728:SF1">
    <property type="entry name" value="AN1-TYPE ZINC FINGER PROTEIN 4"/>
    <property type="match status" value="1"/>
</dbReference>
<reference evidence="6 7" key="1">
    <citation type="journal article" date="2017" name="Environ. Microbiol.">
        <title>Decay of the glycolytic pathway and adaptation to intranuclear parasitism within Enterocytozoonidae microsporidia.</title>
        <authorList>
            <person name="Wiredu Boakye D."/>
            <person name="Jaroenlak P."/>
            <person name="Prachumwat A."/>
            <person name="Williams T.A."/>
            <person name="Bateman K.S."/>
            <person name="Itsathitphaisarn O."/>
            <person name="Sritunyalucksana K."/>
            <person name="Paszkiewicz K.H."/>
            <person name="Moore K.A."/>
            <person name="Stentiford G.D."/>
            <person name="Williams B.A."/>
        </authorList>
    </citation>
    <scope>NUCLEOTIDE SEQUENCE [LARGE SCALE GENOMIC DNA]</scope>
    <source>
        <strain evidence="6 7">GB1</strain>
    </source>
</reference>
<evidence type="ECO:0000259" key="5">
    <source>
        <dbReference type="PROSITE" id="PS51039"/>
    </source>
</evidence>